<evidence type="ECO:0000313" key="2">
    <source>
        <dbReference type="EMBL" id="KAG7398216.1"/>
    </source>
</evidence>
<keyword evidence="3" id="KW-1185">Reference proteome</keyword>
<evidence type="ECO:0000313" key="3">
    <source>
        <dbReference type="Proteomes" id="UP000693981"/>
    </source>
</evidence>
<name>A0A8T1WXR0_9STRA</name>
<feature type="transmembrane region" description="Helical" evidence="1">
    <location>
        <begin position="51"/>
        <end position="74"/>
    </location>
</feature>
<dbReference type="OrthoDB" id="125122at2759"/>
<keyword evidence="1" id="KW-0472">Membrane</keyword>
<comment type="caution">
    <text evidence="2">The sequence shown here is derived from an EMBL/GenBank/DDBJ whole genome shotgun (WGS) entry which is preliminary data.</text>
</comment>
<reference evidence="2" key="1">
    <citation type="submission" date="2021-02" db="EMBL/GenBank/DDBJ databases">
        <authorList>
            <person name="Palmer J.M."/>
        </authorList>
    </citation>
    <scope>NUCLEOTIDE SEQUENCE</scope>
    <source>
        <strain evidence="2">SCRP23</strain>
    </source>
</reference>
<keyword evidence="1" id="KW-1133">Transmembrane helix</keyword>
<feature type="transmembrane region" description="Helical" evidence="1">
    <location>
        <begin position="17"/>
        <end position="39"/>
    </location>
</feature>
<dbReference type="Proteomes" id="UP000693981">
    <property type="component" value="Unassembled WGS sequence"/>
</dbReference>
<dbReference type="EMBL" id="JAGDFL010000087">
    <property type="protein sequence ID" value="KAG7398216.1"/>
    <property type="molecule type" value="Genomic_DNA"/>
</dbReference>
<feature type="transmembrane region" description="Helical" evidence="1">
    <location>
        <begin position="179"/>
        <end position="202"/>
    </location>
</feature>
<feature type="transmembrane region" description="Helical" evidence="1">
    <location>
        <begin position="86"/>
        <end position="104"/>
    </location>
</feature>
<proteinExistence type="predicted"/>
<gene>
    <name evidence="2" type="ORF">PHYBOEH_011461</name>
</gene>
<accession>A0A8T1WXR0</accession>
<evidence type="ECO:0000256" key="1">
    <source>
        <dbReference type="SAM" id="Phobius"/>
    </source>
</evidence>
<protein>
    <submittedName>
        <fullName evidence="2">Uncharacterized protein</fullName>
    </submittedName>
</protein>
<organism evidence="2 3">
    <name type="scientific">Phytophthora boehmeriae</name>
    <dbReference type="NCBI Taxonomy" id="109152"/>
    <lineage>
        <taxon>Eukaryota</taxon>
        <taxon>Sar</taxon>
        <taxon>Stramenopiles</taxon>
        <taxon>Oomycota</taxon>
        <taxon>Peronosporomycetes</taxon>
        <taxon>Peronosporales</taxon>
        <taxon>Peronosporaceae</taxon>
        <taxon>Phytophthora</taxon>
    </lineage>
</organism>
<sequence>MIPLQDPAAGWSANYGVWIRSFIVTAMFANGVIVQAKYMTSGCVISLRQQLCLVLCTTALETVLAMIVAANVWFPIPFAILTMTPTFYPVLIALFYAIVGLPVIREILNHSDTLQQYKKYSRAQQVMAIIYPAYQVLFHAARRTKYELPVTFLLPVIKLFLKTNVQRHLSHMEDIMPEAVIFSVDLFNALQSVFYVVFTAALPPF</sequence>
<keyword evidence="1" id="KW-0812">Transmembrane</keyword>
<dbReference type="AlphaFoldDB" id="A0A8T1WXR0"/>